<dbReference type="RefSeq" id="WP_127161935.1">
    <property type="nucleotide sequence ID" value="NZ_CP029822.1"/>
</dbReference>
<protein>
    <recommendedName>
        <fullName evidence="4">Esterase</fullName>
    </recommendedName>
</protein>
<evidence type="ECO:0000256" key="1">
    <source>
        <dbReference type="SAM" id="SignalP"/>
    </source>
</evidence>
<dbReference type="InterPro" id="IPR050228">
    <property type="entry name" value="Carboxylesterase_BioH"/>
</dbReference>
<organism evidence="2 3">
    <name type="scientific">Entomomonas moraniae</name>
    <dbReference type="NCBI Taxonomy" id="2213226"/>
    <lineage>
        <taxon>Bacteria</taxon>
        <taxon>Pseudomonadati</taxon>
        <taxon>Pseudomonadota</taxon>
        <taxon>Gammaproteobacteria</taxon>
        <taxon>Pseudomonadales</taxon>
        <taxon>Pseudomonadaceae</taxon>
        <taxon>Entomomonas</taxon>
    </lineage>
</organism>
<feature type="signal peptide" evidence="1">
    <location>
        <begin position="1"/>
        <end position="24"/>
    </location>
</feature>
<feature type="chain" id="PRO_5018768180" description="Esterase" evidence="1">
    <location>
        <begin position="25"/>
        <end position="366"/>
    </location>
</feature>
<evidence type="ECO:0008006" key="4">
    <source>
        <dbReference type="Google" id="ProtNLM"/>
    </source>
</evidence>
<dbReference type="AlphaFoldDB" id="A0A3Q9JKP9"/>
<keyword evidence="1" id="KW-0732">Signal</keyword>
<dbReference type="PANTHER" id="PTHR43194:SF2">
    <property type="entry name" value="PEROXISOMAL MEMBRANE PROTEIN LPX1"/>
    <property type="match status" value="1"/>
</dbReference>
<evidence type="ECO:0000313" key="3">
    <source>
        <dbReference type="Proteomes" id="UP000273143"/>
    </source>
</evidence>
<dbReference type="Gene3D" id="3.40.50.1820">
    <property type="entry name" value="alpha/beta hydrolase"/>
    <property type="match status" value="1"/>
</dbReference>
<gene>
    <name evidence="2" type="ORF">DM558_02700</name>
</gene>
<dbReference type="InterPro" id="IPR029058">
    <property type="entry name" value="AB_hydrolase_fold"/>
</dbReference>
<dbReference type="CDD" id="cd12807">
    <property type="entry name" value="Esterase_713"/>
    <property type="match status" value="1"/>
</dbReference>
<evidence type="ECO:0000313" key="2">
    <source>
        <dbReference type="EMBL" id="AZS49756.1"/>
    </source>
</evidence>
<dbReference type="Proteomes" id="UP000273143">
    <property type="component" value="Chromosome"/>
</dbReference>
<accession>A0A3Q9JKP9</accession>
<proteinExistence type="predicted"/>
<dbReference type="SUPFAM" id="SSF53474">
    <property type="entry name" value="alpha/beta-Hydrolases"/>
    <property type="match status" value="1"/>
</dbReference>
<sequence>MNNLFQLKKIITFCGALACLSAFACVKAARAETATSPVTSENSPLVLAKRGSFFIGGEKAKQNFIELGSQRAADTVTINQMYVEFMQPVGKTKLPVVMVHGAGLSGNSYDTTPDGRMGWYEYFVRNAYPTYVVDQVGRARSGFNQAIFNGVGAKEADPSQQPKITRMGDLHAAWINFRIGPSQGVAYKDSQFPIEAIDELSRMGIPDLSASLTSPNPNYQTLSMLADKLDGIILMGHSQSGHFPLETALLNSEKVKAMILLEPGTCLNDQLSDAQLKKLTSIPLLVVYGDHLSSSTELPGNALGWQQRFEGCQTLIKRINTLGGHAQMLYPPSLGILGNSHMLMLDKNNLQIADLIMDWINKNTNQ</sequence>
<dbReference type="KEGG" id="emo:DM558_02700"/>
<dbReference type="PANTHER" id="PTHR43194">
    <property type="entry name" value="HYDROLASE ALPHA/BETA FOLD FAMILY"/>
    <property type="match status" value="1"/>
</dbReference>
<name>A0A3Q9JKP9_9GAMM</name>
<dbReference type="EMBL" id="CP029822">
    <property type="protein sequence ID" value="AZS49756.1"/>
    <property type="molecule type" value="Genomic_DNA"/>
</dbReference>
<reference evidence="3" key="1">
    <citation type="submission" date="2018-06" db="EMBL/GenBank/DDBJ databases">
        <title>Complete genome of Pseudomonas insecticola strain QZS01.</title>
        <authorList>
            <person name="Wang J."/>
            <person name="Su Q."/>
        </authorList>
    </citation>
    <scope>NUCLEOTIDE SEQUENCE [LARGE SCALE GENOMIC DNA]</scope>
    <source>
        <strain evidence="3">QZS01</strain>
    </source>
</reference>
<keyword evidence="3" id="KW-1185">Reference proteome</keyword>